<gene>
    <name evidence="2" type="ORF">EXIGLDRAFT_835566</name>
</gene>
<evidence type="ECO:0000256" key="1">
    <source>
        <dbReference type="SAM" id="MobiDB-lite"/>
    </source>
</evidence>
<proteinExistence type="predicted"/>
<accession>A0A166AN96</accession>
<evidence type="ECO:0000313" key="3">
    <source>
        <dbReference type="Proteomes" id="UP000077266"/>
    </source>
</evidence>
<feature type="region of interest" description="Disordered" evidence="1">
    <location>
        <begin position="47"/>
        <end position="73"/>
    </location>
</feature>
<dbReference type="EMBL" id="KV425986">
    <property type="protein sequence ID" value="KZV93639.1"/>
    <property type="molecule type" value="Genomic_DNA"/>
</dbReference>
<keyword evidence="3" id="KW-1185">Reference proteome</keyword>
<evidence type="ECO:0000313" key="2">
    <source>
        <dbReference type="EMBL" id="KZV93639.1"/>
    </source>
</evidence>
<feature type="compositionally biased region" description="Basic and acidic residues" evidence="1">
    <location>
        <begin position="48"/>
        <end position="57"/>
    </location>
</feature>
<sequence>MRLFFCEFPFTGASSLSAGKETSTRITQDSRALYARSRSRVVCATGSWEHDRDKADAEGPVQTPNSQKDRFPCNPRQLHRDEAALNVCTSVHLSHVIRIKISRLGVVRVPTDAGSLQALLGL</sequence>
<reference evidence="2 3" key="1">
    <citation type="journal article" date="2016" name="Mol. Biol. Evol.">
        <title>Comparative Genomics of Early-Diverging Mushroom-Forming Fungi Provides Insights into the Origins of Lignocellulose Decay Capabilities.</title>
        <authorList>
            <person name="Nagy L.G."/>
            <person name="Riley R."/>
            <person name="Tritt A."/>
            <person name="Adam C."/>
            <person name="Daum C."/>
            <person name="Floudas D."/>
            <person name="Sun H."/>
            <person name="Yadav J.S."/>
            <person name="Pangilinan J."/>
            <person name="Larsson K.H."/>
            <person name="Matsuura K."/>
            <person name="Barry K."/>
            <person name="Labutti K."/>
            <person name="Kuo R."/>
            <person name="Ohm R.A."/>
            <person name="Bhattacharya S.S."/>
            <person name="Shirouzu T."/>
            <person name="Yoshinaga Y."/>
            <person name="Martin F.M."/>
            <person name="Grigoriev I.V."/>
            <person name="Hibbett D.S."/>
        </authorList>
    </citation>
    <scope>NUCLEOTIDE SEQUENCE [LARGE SCALE GENOMIC DNA]</scope>
    <source>
        <strain evidence="2 3">HHB12029</strain>
    </source>
</reference>
<organism evidence="2 3">
    <name type="scientific">Exidia glandulosa HHB12029</name>
    <dbReference type="NCBI Taxonomy" id="1314781"/>
    <lineage>
        <taxon>Eukaryota</taxon>
        <taxon>Fungi</taxon>
        <taxon>Dikarya</taxon>
        <taxon>Basidiomycota</taxon>
        <taxon>Agaricomycotina</taxon>
        <taxon>Agaricomycetes</taxon>
        <taxon>Auriculariales</taxon>
        <taxon>Exidiaceae</taxon>
        <taxon>Exidia</taxon>
    </lineage>
</organism>
<dbReference type="Proteomes" id="UP000077266">
    <property type="component" value="Unassembled WGS sequence"/>
</dbReference>
<dbReference type="AlphaFoldDB" id="A0A166AN96"/>
<protein>
    <submittedName>
        <fullName evidence="2">Uncharacterized protein</fullName>
    </submittedName>
</protein>
<dbReference type="InParanoid" id="A0A166AN96"/>
<name>A0A166AN96_EXIGL</name>